<dbReference type="InParanoid" id="E2AR71"/>
<keyword evidence="2" id="KW-1185">Reference proteome</keyword>
<feature type="non-terminal residue" evidence="1">
    <location>
        <position position="102"/>
    </location>
</feature>
<dbReference type="Proteomes" id="UP000000311">
    <property type="component" value="Unassembled WGS sequence"/>
</dbReference>
<name>E2AR71_CAMFO</name>
<evidence type="ECO:0000313" key="2">
    <source>
        <dbReference type="Proteomes" id="UP000000311"/>
    </source>
</evidence>
<organism evidence="2">
    <name type="scientific">Camponotus floridanus</name>
    <name type="common">Florida carpenter ant</name>
    <dbReference type="NCBI Taxonomy" id="104421"/>
    <lineage>
        <taxon>Eukaryota</taxon>
        <taxon>Metazoa</taxon>
        <taxon>Ecdysozoa</taxon>
        <taxon>Arthropoda</taxon>
        <taxon>Hexapoda</taxon>
        <taxon>Insecta</taxon>
        <taxon>Pterygota</taxon>
        <taxon>Neoptera</taxon>
        <taxon>Endopterygota</taxon>
        <taxon>Hymenoptera</taxon>
        <taxon>Apocrita</taxon>
        <taxon>Aculeata</taxon>
        <taxon>Formicoidea</taxon>
        <taxon>Formicidae</taxon>
        <taxon>Formicinae</taxon>
        <taxon>Camponotus</taxon>
    </lineage>
</organism>
<proteinExistence type="predicted"/>
<dbReference type="OrthoDB" id="7553904at2759"/>
<dbReference type="PANTHER" id="PTHR31635:SF196">
    <property type="entry name" value="REVERSE TRANSCRIPTASE DOMAIN-CONTAINING PROTEIN-RELATED"/>
    <property type="match status" value="1"/>
</dbReference>
<sequence>VPREEETKEKREGITEEEMRNAIRRLKKKKATGEDRLKNEVWINADRETKEKLRKIMGKIWNGEKLPRGWKVGIIYPIHKKGDRKEVKNYREVTLLDTAYDI</sequence>
<feature type="non-terminal residue" evidence="1">
    <location>
        <position position="1"/>
    </location>
</feature>
<accession>E2AR71</accession>
<dbReference type="EMBL" id="GL441896">
    <property type="protein sequence ID" value="EFN64070.1"/>
    <property type="molecule type" value="Genomic_DNA"/>
</dbReference>
<gene>
    <name evidence="1" type="ORF">EAG_11892</name>
</gene>
<protein>
    <submittedName>
        <fullName evidence="1">Uncharacterized protein</fullName>
    </submittedName>
</protein>
<dbReference type="STRING" id="104421.E2AR71"/>
<reference evidence="1 2" key="1">
    <citation type="journal article" date="2010" name="Science">
        <title>Genomic comparison of the ants Camponotus floridanus and Harpegnathos saltator.</title>
        <authorList>
            <person name="Bonasio R."/>
            <person name="Zhang G."/>
            <person name="Ye C."/>
            <person name="Mutti N.S."/>
            <person name="Fang X."/>
            <person name="Qin N."/>
            <person name="Donahue G."/>
            <person name="Yang P."/>
            <person name="Li Q."/>
            <person name="Li C."/>
            <person name="Zhang P."/>
            <person name="Huang Z."/>
            <person name="Berger S.L."/>
            <person name="Reinberg D."/>
            <person name="Wang J."/>
            <person name="Liebig J."/>
        </authorList>
    </citation>
    <scope>NUCLEOTIDE SEQUENCE [LARGE SCALE GENOMIC DNA]</scope>
    <source>
        <strain evidence="2">C129</strain>
    </source>
</reference>
<dbReference type="OMA" id="SECENYR"/>
<dbReference type="PANTHER" id="PTHR31635">
    <property type="entry name" value="REVERSE TRANSCRIPTASE DOMAIN-CONTAINING PROTEIN-RELATED"/>
    <property type="match status" value="1"/>
</dbReference>
<dbReference type="AlphaFoldDB" id="E2AR71"/>
<evidence type="ECO:0000313" key="1">
    <source>
        <dbReference type="EMBL" id="EFN64070.1"/>
    </source>
</evidence>